<dbReference type="PANTHER" id="PTHR13799">
    <property type="entry name" value="NGG1 INTERACTING FACTOR 3"/>
    <property type="match status" value="1"/>
</dbReference>
<dbReference type="Pfam" id="PF01784">
    <property type="entry name" value="DUF34_NIF3"/>
    <property type="match status" value="1"/>
</dbReference>
<evidence type="ECO:0000256" key="2">
    <source>
        <dbReference type="PIRSR" id="PIRSR602678-1"/>
    </source>
</evidence>
<organism evidence="4 5">
    <name type="scientific">Rasamsonia emersonii (strain ATCC 16479 / CBS 393.64 / IMI 116815)</name>
    <dbReference type="NCBI Taxonomy" id="1408163"/>
    <lineage>
        <taxon>Eukaryota</taxon>
        <taxon>Fungi</taxon>
        <taxon>Dikarya</taxon>
        <taxon>Ascomycota</taxon>
        <taxon>Pezizomycotina</taxon>
        <taxon>Eurotiomycetes</taxon>
        <taxon>Eurotiomycetidae</taxon>
        <taxon>Eurotiales</taxon>
        <taxon>Trichocomaceae</taxon>
        <taxon>Rasamsonia</taxon>
    </lineage>
</organism>
<dbReference type="AlphaFoldDB" id="A0A0F4YY25"/>
<dbReference type="Proteomes" id="UP000053958">
    <property type="component" value="Unassembled WGS sequence"/>
</dbReference>
<dbReference type="OrthoDB" id="3345469at2759"/>
<dbReference type="Gene3D" id="3.40.1390.30">
    <property type="entry name" value="NIF3 (NGG1p interacting factor 3)-like"/>
    <property type="match status" value="1"/>
</dbReference>
<dbReference type="PANTHER" id="PTHR13799:SF13">
    <property type="entry name" value="NIF3-LIKE PROTEIN 1"/>
    <property type="match status" value="1"/>
</dbReference>
<dbReference type="GO" id="GO:0005739">
    <property type="term" value="C:mitochondrion"/>
    <property type="evidence" value="ECO:0007669"/>
    <property type="project" value="EnsemblFungi"/>
</dbReference>
<dbReference type="STRING" id="1408163.A0A0F4YY25"/>
<dbReference type="NCBIfam" id="TIGR00486">
    <property type="entry name" value="YbgI_SA1388"/>
    <property type="match status" value="1"/>
</dbReference>
<evidence type="ECO:0000313" key="5">
    <source>
        <dbReference type="Proteomes" id="UP000053958"/>
    </source>
</evidence>
<name>A0A0F4YY25_RASE3</name>
<dbReference type="EMBL" id="LASV01000112">
    <property type="protein sequence ID" value="KKA23010.1"/>
    <property type="molecule type" value="Genomic_DNA"/>
</dbReference>
<feature type="binding site" evidence="2">
    <location>
        <position position="120"/>
    </location>
    <ligand>
        <name>a divalent metal cation</name>
        <dbReference type="ChEBI" id="CHEBI:60240"/>
        <label>1</label>
    </ligand>
</feature>
<feature type="binding site" evidence="2">
    <location>
        <position position="82"/>
    </location>
    <ligand>
        <name>a divalent metal cation</name>
        <dbReference type="ChEBI" id="CHEBI:60240"/>
        <label>1</label>
    </ligand>
</feature>
<dbReference type="GO" id="GO:0046872">
    <property type="term" value="F:metal ion binding"/>
    <property type="evidence" value="ECO:0007669"/>
    <property type="project" value="UniProtKB-KW"/>
</dbReference>
<dbReference type="InterPro" id="IPR036069">
    <property type="entry name" value="DUF34/NIF3_sf"/>
</dbReference>
<dbReference type="GeneID" id="25315240"/>
<comment type="caution">
    <text evidence="4">The sequence shown here is derived from an EMBL/GenBank/DDBJ whole genome shotgun (WGS) entry which is preliminary data.</text>
</comment>
<keyword evidence="5" id="KW-1185">Reference proteome</keyword>
<gene>
    <name evidence="4" type="ORF">T310_2889</name>
</gene>
<dbReference type="FunFam" id="3.40.1390.30:FF:000008">
    <property type="entry name" value="NGG1 interacting factor Nif3"/>
    <property type="match status" value="1"/>
</dbReference>
<feature type="binding site" evidence="2">
    <location>
        <position position="291"/>
    </location>
    <ligand>
        <name>a divalent metal cation</name>
        <dbReference type="ChEBI" id="CHEBI:60240"/>
        <label>1</label>
    </ligand>
</feature>
<keyword evidence="2" id="KW-0479">Metal-binding</keyword>
<dbReference type="InterPro" id="IPR002678">
    <property type="entry name" value="DUF34/NIF3"/>
</dbReference>
<accession>A0A0F4YY25</accession>
<comment type="similarity">
    <text evidence="1">Belongs to the GTP cyclohydrolase I type 2/NIF3 family.</text>
</comment>
<feature type="binding site" evidence="2">
    <location>
        <position position="295"/>
    </location>
    <ligand>
        <name>a divalent metal cation</name>
        <dbReference type="ChEBI" id="CHEBI:60240"/>
        <label>1</label>
    </ligand>
</feature>
<proteinExistence type="inferred from homology"/>
<evidence type="ECO:0000313" key="4">
    <source>
        <dbReference type="EMBL" id="KKA23010.1"/>
    </source>
</evidence>
<protein>
    <submittedName>
        <fullName evidence="4">NGG1 interacting factor Nif3</fullName>
    </submittedName>
</protein>
<evidence type="ECO:0000256" key="1">
    <source>
        <dbReference type="ARBA" id="ARBA00006964"/>
    </source>
</evidence>
<dbReference type="FunFam" id="3.40.1390.30:FF:000001">
    <property type="entry name" value="GTP cyclohydrolase 1 type 2"/>
    <property type="match status" value="1"/>
</dbReference>
<evidence type="ECO:0000256" key="3">
    <source>
        <dbReference type="SAM" id="MobiDB-lite"/>
    </source>
</evidence>
<sequence length="347" mass="37029">MSASSLAPAVSSPFTRAVVNAMRKLYPESLADKSFDNTGLLLEAPFNPERRQKNSVLLTVDLTKAVADEAIERRDSIIIAYHPIIFRGLKSLTLQDPQQQSLLRLAQEGISVYSPHTAVDAVPGGMADWLCDIVTGAVTGQSTSSGKNEEIPSRSYSNPIYPQLKGNNSRSTVVIPHTRSTIHPSPAPVPEGFESAGMGRMVTFASPQLLASLIDRIGRAAGNPAAISVAVPQSASVDSMQISTVGVCPGSGAGVLMKGPVLPDLLLTGELSHHDALAAIERGSAVIALFHSNTERGYLHDVLQQKLTDALREELRAQADTIEGDEAFSVDVSERDRDPYGIAIRQT</sequence>
<feature type="region of interest" description="Disordered" evidence="3">
    <location>
        <begin position="140"/>
        <end position="162"/>
    </location>
</feature>
<dbReference type="SUPFAM" id="SSF102705">
    <property type="entry name" value="NIF3 (NGG1p interacting factor 3)-like"/>
    <property type="match status" value="1"/>
</dbReference>
<dbReference type="RefSeq" id="XP_013329622.1">
    <property type="nucleotide sequence ID" value="XM_013474168.1"/>
</dbReference>
<reference evidence="4 5" key="1">
    <citation type="submission" date="2015-04" db="EMBL/GenBank/DDBJ databases">
        <authorList>
            <person name="Heijne W.H."/>
            <person name="Fedorova N.D."/>
            <person name="Nierman W.C."/>
            <person name="Vollebregt A.W."/>
            <person name="Zhao Z."/>
            <person name="Wu L."/>
            <person name="Kumar M."/>
            <person name="Stam H."/>
            <person name="van den Berg M.A."/>
            <person name="Pel H.J."/>
        </authorList>
    </citation>
    <scope>NUCLEOTIDE SEQUENCE [LARGE SCALE GENOMIC DNA]</scope>
    <source>
        <strain evidence="4 5">CBS 393.64</strain>
    </source>
</reference>